<keyword evidence="2" id="KW-1185">Reference proteome</keyword>
<dbReference type="Proteomes" id="UP001225356">
    <property type="component" value="Unassembled WGS sequence"/>
</dbReference>
<accession>A0ABT9Q4V1</accession>
<evidence type="ECO:0000313" key="1">
    <source>
        <dbReference type="EMBL" id="MDP9840969.1"/>
    </source>
</evidence>
<proteinExistence type="predicted"/>
<sequence>MTVARRRLERLSIAREELTALEAVDESADAGLGEAADTHPYDEAFRS</sequence>
<reference evidence="1 2" key="1">
    <citation type="submission" date="2023-07" db="EMBL/GenBank/DDBJ databases">
        <title>Sequencing the genomes of 1000 actinobacteria strains.</title>
        <authorList>
            <person name="Klenk H.-P."/>
        </authorList>
    </citation>
    <scope>NUCLEOTIDE SEQUENCE [LARGE SCALE GENOMIC DNA]</scope>
    <source>
        <strain evidence="1 2">DSM 46740</strain>
    </source>
</reference>
<comment type="caution">
    <text evidence="1">The sequence shown here is derived from an EMBL/GenBank/DDBJ whole genome shotgun (WGS) entry which is preliminary data.</text>
</comment>
<gene>
    <name evidence="1" type="ORF">J2853_000180</name>
</gene>
<protein>
    <submittedName>
        <fullName evidence="1">Uncharacterized protein</fullName>
    </submittedName>
</protein>
<dbReference type="EMBL" id="JAUSQU010000001">
    <property type="protein sequence ID" value="MDP9840969.1"/>
    <property type="molecule type" value="Genomic_DNA"/>
</dbReference>
<organism evidence="1 2">
    <name type="scientific">Streptosporangium lutulentum</name>
    <dbReference type="NCBI Taxonomy" id="1461250"/>
    <lineage>
        <taxon>Bacteria</taxon>
        <taxon>Bacillati</taxon>
        <taxon>Actinomycetota</taxon>
        <taxon>Actinomycetes</taxon>
        <taxon>Streptosporangiales</taxon>
        <taxon>Streptosporangiaceae</taxon>
        <taxon>Streptosporangium</taxon>
    </lineage>
</organism>
<name>A0ABT9Q4V1_9ACTN</name>
<evidence type="ECO:0000313" key="2">
    <source>
        <dbReference type="Proteomes" id="UP001225356"/>
    </source>
</evidence>